<evidence type="ECO:0008006" key="3">
    <source>
        <dbReference type="Google" id="ProtNLM"/>
    </source>
</evidence>
<dbReference type="AlphaFoldDB" id="A0A3B0JAF7"/>
<name>A0A3B0JAF7_DROGU</name>
<keyword evidence="2" id="KW-1185">Reference proteome</keyword>
<protein>
    <recommendedName>
        <fullName evidence="3">F-box domain-containing protein</fullName>
    </recommendedName>
</protein>
<dbReference type="OMA" id="PPMMLHE"/>
<accession>A0A3B0JAF7</accession>
<dbReference type="EMBL" id="OUUW01000002">
    <property type="protein sequence ID" value="SPP77423.1"/>
    <property type="molecule type" value="Genomic_DNA"/>
</dbReference>
<sequence length="379" mass="43832">MATAAAQRNILDLPYEVLDLIYKELRYLRDRINLARADAYLGGAFAFHSRDEFKHVYAFDQYISRDSWPMLLSLCGTTVREYSCCNSHNWSDALTKLVEQHCPELEIVNVNVNARNCNSVRSVIENARTTIKEIKLDADNRVPKWIPPMMLHEYPEMPLLRKGTFIRFSSEELFHIQKFSTLEELELDPGKLDCRPIKLFQITANLKKLRSLNLYYYNIVGPEDTEASATSMPFPSLESLKMRRCEISMEMPLCPNITSLDIINCQSSIENVLYRFILKQGDTLVNLSIDCRPSMLDGKEFLDILRCCKRLRLFCVQAQKVKFTRDFVATMVDILYVNGVTAKEPLRLKIYGISKADWAAKWVPLTVNPNLLSVEYWLK</sequence>
<dbReference type="OrthoDB" id="7860491at2759"/>
<evidence type="ECO:0000313" key="1">
    <source>
        <dbReference type="EMBL" id="SPP77423.1"/>
    </source>
</evidence>
<gene>
    <name evidence="1" type="ORF">DGUA_6G008106</name>
</gene>
<dbReference type="SUPFAM" id="SSF52047">
    <property type="entry name" value="RNI-like"/>
    <property type="match status" value="1"/>
</dbReference>
<reference evidence="2" key="1">
    <citation type="submission" date="2018-01" db="EMBL/GenBank/DDBJ databases">
        <authorList>
            <person name="Alioto T."/>
            <person name="Alioto T."/>
        </authorList>
    </citation>
    <scope>NUCLEOTIDE SEQUENCE [LARGE SCALE GENOMIC DNA]</scope>
</reference>
<organism evidence="1 2">
    <name type="scientific">Drosophila guanche</name>
    <name type="common">Fruit fly</name>
    <dbReference type="NCBI Taxonomy" id="7266"/>
    <lineage>
        <taxon>Eukaryota</taxon>
        <taxon>Metazoa</taxon>
        <taxon>Ecdysozoa</taxon>
        <taxon>Arthropoda</taxon>
        <taxon>Hexapoda</taxon>
        <taxon>Insecta</taxon>
        <taxon>Pterygota</taxon>
        <taxon>Neoptera</taxon>
        <taxon>Endopterygota</taxon>
        <taxon>Diptera</taxon>
        <taxon>Brachycera</taxon>
        <taxon>Muscomorpha</taxon>
        <taxon>Ephydroidea</taxon>
        <taxon>Drosophilidae</taxon>
        <taxon>Drosophila</taxon>
        <taxon>Sophophora</taxon>
    </lineage>
</organism>
<proteinExistence type="predicted"/>
<dbReference type="Proteomes" id="UP000268350">
    <property type="component" value="Unassembled WGS sequence"/>
</dbReference>
<evidence type="ECO:0000313" key="2">
    <source>
        <dbReference type="Proteomes" id="UP000268350"/>
    </source>
</evidence>
<dbReference type="InterPro" id="IPR032675">
    <property type="entry name" value="LRR_dom_sf"/>
</dbReference>
<dbReference type="Gene3D" id="3.80.10.10">
    <property type="entry name" value="Ribonuclease Inhibitor"/>
    <property type="match status" value="1"/>
</dbReference>